<dbReference type="GO" id="GO:0000155">
    <property type="term" value="F:phosphorelay sensor kinase activity"/>
    <property type="evidence" value="ECO:0007669"/>
    <property type="project" value="InterPro"/>
</dbReference>
<dbReference type="SUPFAM" id="SSF55785">
    <property type="entry name" value="PYP-like sensor domain (PAS domain)"/>
    <property type="match status" value="2"/>
</dbReference>
<dbReference type="Gene3D" id="3.30.450.40">
    <property type="match status" value="1"/>
</dbReference>
<evidence type="ECO:0000259" key="15">
    <source>
        <dbReference type="PROSITE" id="PS50109"/>
    </source>
</evidence>
<dbReference type="Pfam" id="PF02518">
    <property type="entry name" value="HATPase_c"/>
    <property type="match status" value="1"/>
</dbReference>
<dbReference type="SMART" id="SM00388">
    <property type="entry name" value="HisKA"/>
    <property type="match status" value="1"/>
</dbReference>
<dbReference type="CDD" id="cd00082">
    <property type="entry name" value="HisKA"/>
    <property type="match status" value="1"/>
</dbReference>
<comment type="subcellular location">
    <subcellularLocation>
        <location evidence="2">Membrane</location>
    </subcellularLocation>
</comment>
<dbReference type="InterPro" id="IPR035965">
    <property type="entry name" value="PAS-like_dom_sf"/>
</dbReference>
<evidence type="ECO:0000259" key="16">
    <source>
        <dbReference type="PROSITE" id="PS50110"/>
    </source>
</evidence>
<evidence type="ECO:0000256" key="1">
    <source>
        <dbReference type="ARBA" id="ARBA00000085"/>
    </source>
</evidence>
<evidence type="ECO:0000256" key="10">
    <source>
        <dbReference type="ARBA" id="ARBA00022989"/>
    </source>
</evidence>
<name>A0A6I6K4R3_9BACT</name>
<feature type="domain" description="Response regulatory" evidence="16">
    <location>
        <begin position="1051"/>
        <end position="1166"/>
    </location>
</feature>
<dbReference type="InterPro" id="IPR004358">
    <property type="entry name" value="Sig_transdc_His_kin-like_C"/>
</dbReference>
<evidence type="ECO:0000259" key="18">
    <source>
        <dbReference type="PROSITE" id="PS50113"/>
    </source>
</evidence>
<dbReference type="NCBIfam" id="TIGR00229">
    <property type="entry name" value="sensory_box"/>
    <property type="match status" value="1"/>
</dbReference>
<evidence type="ECO:0000256" key="13">
    <source>
        <dbReference type="SAM" id="Coils"/>
    </source>
</evidence>
<feature type="transmembrane region" description="Helical" evidence="14">
    <location>
        <begin position="317"/>
        <end position="339"/>
    </location>
</feature>
<organism evidence="20 21">
    <name type="scientific">Maribellus comscasis</name>
    <dbReference type="NCBI Taxonomy" id="2681766"/>
    <lineage>
        <taxon>Bacteria</taxon>
        <taxon>Pseudomonadati</taxon>
        <taxon>Bacteroidota</taxon>
        <taxon>Bacteroidia</taxon>
        <taxon>Marinilabiliales</taxon>
        <taxon>Prolixibacteraceae</taxon>
        <taxon>Maribellus</taxon>
    </lineage>
</organism>
<dbReference type="SUPFAM" id="SSF55781">
    <property type="entry name" value="GAF domain-like"/>
    <property type="match status" value="1"/>
</dbReference>
<feature type="domain" description="PAS" evidence="17">
    <location>
        <begin position="359"/>
        <end position="435"/>
    </location>
</feature>
<dbReference type="FunFam" id="1.10.287.130:FF:000004">
    <property type="entry name" value="Ethylene receptor 1"/>
    <property type="match status" value="1"/>
</dbReference>
<dbReference type="SMART" id="SM00448">
    <property type="entry name" value="REC"/>
    <property type="match status" value="1"/>
</dbReference>
<evidence type="ECO:0000256" key="4">
    <source>
        <dbReference type="ARBA" id="ARBA00022553"/>
    </source>
</evidence>
<dbReference type="GO" id="GO:0005524">
    <property type="term" value="F:ATP binding"/>
    <property type="evidence" value="ECO:0007669"/>
    <property type="project" value="UniProtKB-KW"/>
</dbReference>
<keyword evidence="7" id="KW-0547">Nucleotide-binding</keyword>
<keyword evidence="4 12" id="KW-0597">Phosphoprotein</keyword>
<dbReference type="InterPro" id="IPR003018">
    <property type="entry name" value="GAF"/>
</dbReference>
<dbReference type="InterPro" id="IPR003661">
    <property type="entry name" value="HisK_dim/P_dom"/>
</dbReference>
<dbReference type="CDD" id="cd17546">
    <property type="entry name" value="REC_hyHK_CKI1_RcsC-like"/>
    <property type="match status" value="1"/>
</dbReference>
<evidence type="ECO:0000259" key="17">
    <source>
        <dbReference type="PROSITE" id="PS50112"/>
    </source>
</evidence>
<dbReference type="Gene3D" id="3.30.565.10">
    <property type="entry name" value="Histidine kinase-like ATPase, C-terminal domain"/>
    <property type="match status" value="1"/>
</dbReference>
<dbReference type="InterPro" id="IPR036890">
    <property type="entry name" value="HATPase_C_sf"/>
</dbReference>
<keyword evidence="9" id="KW-0067">ATP-binding</keyword>
<dbReference type="PRINTS" id="PR00344">
    <property type="entry name" value="BCTRLSENSOR"/>
</dbReference>
<evidence type="ECO:0000256" key="9">
    <source>
        <dbReference type="ARBA" id="ARBA00022840"/>
    </source>
</evidence>
<dbReference type="SUPFAM" id="SSF47384">
    <property type="entry name" value="Homodimeric domain of signal transducing histidine kinase"/>
    <property type="match status" value="1"/>
</dbReference>
<feature type="domain" description="PAC" evidence="18">
    <location>
        <begin position="433"/>
        <end position="483"/>
    </location>
</feature>
<keyword evidence="8" id="KW-0418">Kinase</keyword>
<dbReference type="PROSITE" id="PS50110">
    <property type="entry name" value="RESPONSE_REGULATORY"/>
    <property type="match status" value="1"/>
</dbReference>
<feature type="domain" description="Histidine kinase" evidence="15">
    <location>
        <begin position="806"/>
        <end position="1027"/>
    </location>
</feature>
<dbReference type="RefSeq" id="WP_158871746.1">
    <property type="nucleotide sequence ID" value="NZ_CP046401.1"/>
</dbReference>
<dbReference type="SMART" id="SM00387">
    <property type="entry name" value="HATPase_c"/>
    <property type="match status" value="1"/>
</dbReference>
<keyword evidence="13" id="KW-0175">Coiled coil</keyword>
<evidence type="ECO:0000256" key="6">
    <source>
        <dbReference type="ARBA" id="ARBA00022692"/>
    </source>
</evidence>
<dbReference type="PANTHER" id="PTHR43047">
    <property type="entry name" value="TWO-COMPONENT HISTIDINE PROTEIN KINASE"/>
    <property type="match status" value="1"/>
</dbReference>
<evidence type="ECO:0000256" key="12">
    <source>
        <dbReference type="PROSITE-ProRule" id="PRU00169"/>
    </source>
</evidence>
<dbReference type="PROSITE" id="PS50839">
    <property type="entry name" value="CHASE"/>
    <property type="match status" value="1"/>
</dbReference>
<dbReference type="SUPFAM" id="SSF55874">
    <property type="entry name" value="ATPase domain of HSP90 chaperone/DNA topoisomerase II/histidine kinase"/>
    <property type="match status" value="1"/>
</dbReference>
<dbReference type="InterPro" id="IPR006189">
    <property type="entry name" value="CHASE_dom"/>
</dbReference>
<evidence type="ECO:0000256" key="14">
    <source>
        <dbReference type="SAM" id="Phobius"/>
    </source>
</evidence>
<feature type="transmembrane region" description="Helical" evidence="14">
    <location>
        <begin position="12"/>
        <end position="33"/>
    </location>
</feature>
<reference evidence="20 21" key="1">
    <citation type="submission" date="2019-11" db="EMBL/GenBank/DDBJ databases">
        <authorList>
            <person name="Zheng R.K."/>
            <person name="Sun C.M."/>
        </authorList>
    </citation>
    <scope>NUCLEOTIDE SEQUENCE [LARGE SCALE GENOMIC DNA]</scope>
    <source>
        <strain evidence="20 21">WC007</strain>
    </source>
</reference>
<dbReference type="Gene3D" id="1.10.287.130">
    <property type="match status" value="1"/>
</dbReference>
<evidence type="ECO:0000256" key="7">
    <source>
        <dbReference type="ARBA" id="ARBA00022741"/>
    </source>
</evidence>
<dbReference type="InterPro" id="IPR000700">
    <property type="entry name" value="PAS-assoc_C"/>
</dbReference>
<dbReference type="GO" id="GO:0016020">
    <property type="term" value="C:membrane"/>
    <property type="evidence" value="ECO:0007669"/>
    <property type="project" value="UniProtKB-SubCell"/>
</dbReference>
<dbReference type="Gene3D" id="3.40.50.2300">
    <property type="match status" value="1"/>
</dbReference>
<dbReference type="KEGG" id="mcos:GM418_29510"/>
<feature type="modified residue" description="4-aspartylphosphate" evidence="12">
    <location>
        <position position="1100"/>
    </location>
</feature>
<dbReference type="PROSITE" id="PS50113">
    <property type="entry name" value="PAC"/>
    <property type="match status" value="1"/>
</dbReference>
<evidence type="ECO:0000256" key="3">
    <source>
        <dbReference type="ARBA" id="ARBA00012438"/>
    </source>
</evidence>
<dbReference type="FunFam" id="3.30.565.10:FF:000010">
    <property type="entry name" value="Sensor histidine kinase RcsC"/>
    <property type="match status" value="1"/>
</dbReference>
<evidence type="ECO:0000313" key="21">
    <source>
        <dbReference type="Proteomes" id="UP000428260"/>
    </source>
</evidence>
<dbReference type="PROSITE" id="PS50112">
    <property type="entry name" value="PAS"/>
    <property type="match status" value="1"/>
</dbReference>
<dbReference type="Pfam" id="PF00072">
    <property type="entry name" value="Response_reg"/>
    <property type="match status" value="1"/>
</dbReference>
<proteinExistence type="predicted"/>
<keyword evidence="11 14" id="KW-0472">Membrane</keyword>
<dbReference type="InterPro" id="IPR042240">
    <property type="entry name" value="CHASE_sf"/>
</dbReference>
<dbReference type="Pfam" id="PF00512">
    <property type="entry name" value="HisKA"/>
    <property type="match status" value="1"/>
</dbReference>
<dbReference type="EC" id="2.7.13.3" evidence="3"/>
<keyword evidence="5" id="KW-0808">Transferase</keyword>
<dbReference type="SMART" id="SM00091">
    <property type="entry name" value="PAS"/>
    <property type="match status" value="2"/>
</dbReference>
<dbReference type="SMART" id="SM01079">
    <property type="entry name" value="CHASE"/>
    <property type="match status" value="1"/>
</dbReference>
<protein>
    <recommendedName>
        <fullName evidence="3">histidine kinase</fullName>
        <ecNumber evidence="3">2.7.13.3</ecNumber>
    </recommendedName>
</protein>
<dbReference type="Gene3D" id="3.30.450.350">
    <property type="entry name" value="CHASE domain"/>
    <property type="match status" value="1"/>
</dbReference>
<evidence type="ECO:0000256" key="2">
    <source>
        <dbReference type="ARBA" id="ARBA00004370"/>
    </source>
</evidence>
<dbReference type="InterPro" id="IPR000014">
    <property type="entry name" value="PAS"/>
</dbReference>
<feature type="coiled-coil region" evidence="13">
    <location>
        <begin position="342"/>
        <end position="369"/>
    </location>
</feature>
<gene>
    <name evidence="20" type="ORF">GM418_29510</name>
</gene>
<accession>A0A6I6K4R3</accession>
<dbReference type="Pfam" id="PF13426">
    <property type="entry name" value="PAS_9"/>
    <property type="match status" value="1"/>
</dbReference>
<keyword evidence="6 14" id="KW-0812">Transmembrane</keyword>
<sequence length="1281" mass="146229">MNLFSNMRSSILLKALFVLLIGLLLTIFSTLYVKNDLEKMALNDLQRINSDIETRIEYRLTAHAQLLRGGAAFISSSNNVTRDDWYTFYRRSDVENNLPGILGFGFAEAISPEQLDKHVQRIREEGFPEYTVWPEGERETYSAIVYLEPFNWRNKRAFGFDMLSEPVRCKAMETARDSNMAILSGKVTLVQETNEDIQAGTLMYIPVYKKNMPVETVTQRGTAFLGWVYSPYRMNDLMNGILGHWESAREGYVDLRIYDDETTDAQALLYDSEQQRIGQKKMSSSRSMSSTIDFHGKRWTIVLSQTDATPLIFQSKVLILFISGTVISFLVFFLILSLLSASNRARQIAEKLTAKLKDSEQKFNRFFENNPALISVVSIPDGIFLEVNEAFVKSTGYTRKEVIGKSSSQLNLFVDDEKQKVINKTLGLDDVIRNMEITIRTKDNLMIDGLISGSVVESQGKNYFLIVMTDVTSQKQAEDEIRYQTKRLTTLISHLPGGILMETSDRKVQQTNKRFCEIFAIPVPPEAIISADCKAASEQVKELFVESRIFIERIDQIIESRKVVLNEELRLVDGRILLRDYVPIFTSENEVEHLWYYRDITELKKVEEALASQSALQKILMDISSEYINISPSEVENAIAHSLEELGRFVEADRAYIFDYDWKKNVCNNTYEWCNEGISPQIKELQNIPLNALPQWVEAHLKGITMNIPDVFAMHEDDPVRAILEPQEIKSLITIPMMFEGTCTGFLGFDSVKMHHLYSEKEEALLLVFSQMLVNVKKRTELENKLVEERHKAEMANKLKSEFLANMSHEIRTPMNAILGFSEAMFHQLDSVRHQKMLKSILNSGNLLMTLLNDILDLSKIEAGKLDIVYNPLDLNAQLQEIILLFQHKAQKKGLDFKIQISPDFPETIIHDEVRIKQILFNLVGNAIKFTHNGSVTIKANFNRHSENYGNLEIAVVDTGVGIRESQQKIIFDAFRQQEGQSNRDYGGTGLGLAISKRLVEKMKGTIKVSSKEGQGSIFTFILFDVEIKKGIRKKELTTIDTSDIHFESANILVVDDFISNIEAVESLLLSTGITVTAAENGEMALDILKYLNPDLILLDMRMPGIDGYEVARRLKADPNKKHIPIVAFTASVFSSERIENTSVFDGFLYKPVQRAELFQELAKFLKHSISNRSDSIVKERSTDIVVPQDILPNLPDILMVLEKKFLPKWEVIKDSLVLFKIEAFADELLNFADECNFESLIHYAKILKEDIEQIDLYLLKDNLEKFPLIVEELNNQMKTE</sequence>
<feature type="domain" description="CHASE" evidence="19">
    <location>
        <begin position="76"/>
        <end position="302"/>
    </location>
</feature>
<dbReference type="InterPro" id="IPR036097">
    <property type="entry name" value="HisK_dim/P_sf"/>
</dbReference>
<dbReference type="Gene3D" id="3.30.450.20">
    <property type="entry name" value="PAS domain"/>
    <property type="match status" value="2"/>
</dbReference>
<dbReference type="Proteomes" id="UP000428260">
    <property type="component" value="Chromosome"/>
</dbReference>
<evidence type="ECO:0000256" key="8">
    <source>
        <dbReference type="ARBA" id="ARBA00022777"/>
    </source>
</evidence>
<dbReference type="InterPro" id="IPR001789">
    <property type="entry name" value="Sig_transdc_resp-reg_receiver"/>
</dbReference>
<dbReference type="SUPFAM" id="SSF52172">
    <property type="entry name" value="CheY-like"/>
    <property type="match status" value="1"/>
</dbReference>
<dbReference type="InterPro" id="IPR003594">
    <property type="entry name" value="HATPase_dom"/>
</dbReference>
<keyword evidence="10 14" id="KW-1133">Transmembrane helix</keyword>
<evidence type="ECO:0000313" key="20">
    <source>
        <dbReference type="EMBL" id="QGY47657.1"/>
    </source>
</evidence>
<comment type="catalytic activity">
    <reaction evidence="1">
        <text>ATP + protein L-histidine = ADP + protein N-phospho-L-histidine.</text>
        <dbReference type="EC" id="2.7.13.3"/>
    </reaction>
</comment>
<dbReference type="CDD" id="cd00130">
    <property type="entry name" value="PAS"/>
    <property type="match status" value="1"/>
</dbReference>
<evidence type="ECO:0000259" key="19">
    <source>
        <dbReference type="PROSITE" id="PS50839"/>
    </source>
</evidence>
<dbReference type="PROSITE" id="PS50109">
    <property type="entry name" value="HIS_KIN"/>
    <property type="match status" value="1"/>
</dbReference>
<evidence type="ECO:0000256" key="5">
    <source>
        <dbReference type="ARBA" id="ARBA00022679"/>
    </source>
</evidence>
<evidence type="ECO:0000256" key="11">
    <source>
        <dbReference type="ARBA" id="ARBA00023136"/>
    </source>
</evidence>
<dbReference type="EMBL" id="CP046401">
    <property type="protein sequence ID" value="QGY47657.1"/>
    <property type="molecule type" value="Genomic_DNA"/>
</dbReference>
<dbReference type="Pfam" id="PF01590">
    <property type="entry name" value="GAF"/>
    <property type="match status" value="1"/>
</dbReference>
<dbReference type="Pfam" id="PF03924">
    <property type="entry name" value="CHASE"/>
    <property type="match status" value="1"/>
</dbReference>
<dbReference type="InterPro" id="IPR005467">
    <property type="entry name" value="His_kinase_dom"/>
</dbReference>
<keyword evidence="21" id="KW-1185">Reference proteome</keyword>
<dbReference type="InterPro" id="IPR011006">
    <property type="entry name" value="CheY-like_superfamily"/>
</dbReference>
<dbReference type="InterPro" id="IPR029016">
    <property type="entry name" value="GAF-like_dom_sf"/>
</dbReference>
<dbReference type="CDD" id="cd16922">
    <property type="entry name" value="HATPase_EvgS-ArcB-TorS-like"/>
    <property type="match status" value="1"/>
</dbReference>